<feature type="domain" description="CBS" evidence="3">
    <location>
        <begin position="89"/>
        <end position="148"/>
    </location>
</feature>
<dbReference type="SUPFAM" id="SSF54631">
    <property type="entry name" value="CBS-domain pair"/>
    <property type="match status" value="1"/>
</dbReference>
<dbReference type="Pfam" id="PF00571">
    <property type="entry name" value="CBS"/>
    <property type="match status" value="2"/>
</dbReference>
<dbReference type="InterPro" id="IPR009875">
    <property type="entry name" value="PilZ_domain"/>
</dbReference>
<evidence type="ECO:0000313" key="4">
    <source>
        <dbReference type="EMBL" id="CAE6762614.1"/>
    </source>
</evidence>
<dbReference type="SMART" id="SM00116">
    <property type="entry name" value="CBS"/>
    <property type="match status" value="2"/>
</dbReference>
<organism evidence="4 5">
    <name type="scientific">Nitrospira defluvii</name>
    <dbReference type="NCBI Taxonomy" id="330214"/>
    <lineage>
        <taxon>Bacteria</taxon>
        <taxon>Pseudomonadati</taxon>
        <taxon>Nitrospirota</taxon>
        <taxon>Nitrospiria</taxon>
        <taxon>Nitrospirales</taxon>
        <taxon>Nitrospiraceae</taxon>
        <taxon>Nitrospira</taxon>
    </lineage>
</organism>
<dbReference type="Pfam" id="PF07238">
    <property type="entry name" value="PilZ"/>
    <property type="match status" value="1"/>
</dbReference>
<evidence type="ECO:0000256" key="1">
    <source>
        <dbReference type="ARBA" id="ARBA00023122"/>
    </source>
</evidence>
<dbReference type="InterPro" id="IPR051257">
    <property type="entry name" value="Diverse_CBS-Domain"/>
</dbReference>
<gene>
    <name evidence="4" type="ORF">NSPZN2_30717</name>
</gene>
<proteinExistence type="predicted"/>
<evidence type="ECO:0000313" key="5">
    <source>
        <dbReference type="Proteomes" id="UP000675880"/>
    </source>
</evidence>
<dbReference type="Gene3D" id="2.40.10.220">
    <property type="entry name" value="predicted glycosyltransferase like domains"/>
    <property type="match status" value="1"/>
</dbReference>
<dbReference type="PANTHER" id="PTHR43080:SF2">
    <property type="entry name" value="CBS DOMAIN-CONTAINING PROTEIN"/>
    <property type="match status" value="1"/>
</dbReference>
<feature type="domain" description="CBS" evidence="3">
    <location>
        <begin position="24"/>
        <end position="83"/>
    </location>
</feature>
<name>A0ABN7LVG6_9BACT</name>
<sequence length="258" mass="27827">MTKTGYMLRDKPTHFSTPMVAHMMTPGVVQIPGDVSVSEAALLLERERMPCLLIKDGEATFGIMTSSDIVKKVVAQGLEPHDVEVRSIMSKPVHSVECDQILDDATSLMASTGASLLIVTKQGQPVGILTARDLALAPKRCDTCLPATIRVTNGEGEGAKHTATIRQLSHVGAFIESRTLLLPGTTIILSFMLPGADLSFSVRGTILNSSYEPEFHEDRGMLGTYPGVDIQFAPLPSSDESKIRAWVLQNLPRASDLS</sequence>
<dbReference type="InterPro" id="IPR046342">
    <property type="entry name" value="CBS_dom_sf"/>
</dbReference>
<dbReference type="EMBL" id="CAJNBJ010000016">
    <property type="protein sequence ID" value="CAE6762614.1"/>
    <property type="molecule type" value="Genomic_DNA"/>
</dbReference>
<dbReference type="PROSITE" id="PS51371">
    <property type="entry name" value="CBS"/>
    <property type="match status" value="2"/>
</dbReference>
<evidence type="ECO:0000259" key="3">
    <source>
        <dbReference type="PROSITE" id="PS51371"/>
    </source>
</evidence>
<keyword evidence="5" id="KW-1185">Reference proteome</keyword>
<dbReference type="Proteomes" id="UP000675880">
    <property type="component" value="Unassembled WGS sequence"/>
</dbReference>
<comment type="caution">
    <text evidence="4">The sequence shown here is derived from an EMBL/GenBank/DDBJ whole genome shotgun (WGS) entry which is preliminary data.</text>
</comment>
<reference evidence="4 5" key="1">
    <citation type="submission" date="2021-02" db="EMBL/GenBank/DDBJ databases">
        <authorList>
            <person name="Han P."/>
        </authorList>
    </citation>
    <scope>NUCLEOTIDE SEQUENCE [LARGE SCALE GENOMIC DNA]</scope>
    <source>
        <strain evidence="4">Candidatus Nitrospira sp. ZN2</strain>
    </source>
</reference>
<accession>A0ABN7LVG6</accession>
<protein>
    <recommendedName>
        <fullName evidence="3">CBS domain-containing protein</fullName>
    </recommendedName>
</protein>
<evidence type="ECO:0000256" key="2">
    <source>
        <dbReference type="PROSITE-ProRule" id="PRU00703"/>
    </source>
</evidence>
<dbReference type="PANTHER" id="PTHR43080">
    <property type="entry name" value="CBS DOMAIN-CONTAINING PROTEIN CBSX3, MITOCHONDRIAL"/>
    <property type="match status" value="1"/>
</dbReference>
<dbReference type="RefSeq" id="WP_213042841.1">
    <property type="nucleotide sequence ID" value="NZ_CAJNBJ010000016.1"/>
</dbReference>
<dbReference type="InterPro" id="IPR000644">
    <property type="entry name" value="CBS_dom"/>
</dbReference>
<keyword evidence="1 2" id="KW-0129">CBS domain</keyword>
<dbReference type="Gene3D" id="3.10.580.10">
    <property type="entry name" value="CBS-domain"/>
    <property type="match status" value="1"/>
</dbReference>